<feature type="compositionally biased region" description="Acidic residues" evidence="1">
    <location>
        <begin position="520"/>
        <end position="537"/>
    </location>
</feature>
<gene>
    <name evidence="2" type="ORF">DICPUDRAFT_82898</name>
</gene>
<feature type="compositionally biased region" description="Basic and acidic residues" evidence="1">
    <location>
        <begin position="478"/>
        <end position="505"/>
    </location>
</feature>
<proteinExistence type="predicted"/>
<dbReference type="InParanoid" id="F0ZXY7"/>
<feature type="compositionally biased region" description="Basic and acidic residues" evidence="1">
    <location>
        <begin position="538"/>
        <end position="563"/>
    </location>
</feature>
<feature type="compositionally biased region" description="Acidic residues" evidence="1">
    <location>
        <begin position="618"/>
        <end position="633"/>
    </location>
</feature>
<sequence length="647" mass="76015">MSVFKILSSFFGFRNVEKEKEVSDNSEFIKTSDLFEQTYYHFYNNIFFIDDVFQELSKEESFGTKKQFFFNLITLKRHLLLEELNGDAVIELLSNILDHFKFKNNIPSLKLFIHEVYNYLYFNKSIPFSEGIFKSILDGYFDSFIYDCLVEFNRNVHKGKEAYGGDSNANQLDNIFKQFQAFCDAIKRELPEPLITRVSRIKNRNGLNFGDIDVYFFDIPSKIFFYVDDGNQKKLIRNELINSKNNENNRNEDNDDQSENGGNSIHIDSDEEPRDKSPTQQSSGWVNKKKPTTTTTTSSTSTSTSTKVSSKSANKRKEEPESESDIDYNDGFESAFQDDKPNNESESNVESDSEPSGSESEDSYYEDDSDFSEKLEPSGAGKWDEAECNRLARGLLVFGPRWTKISNTFLRGIRSETQIKDKLKSRSHETFIKEYLTPSQTKKCLKLKSKLDNQKNLKSKNKDEILKKKNREKKRRSRENIKKRKEEELAKEERKKKESENEKKRREERKKREREREREEESSDENAEDESNDDEEDIIKSDEDVMISKRKEKKRKVETSDKEKRKKKKHKKSNESDIETDESDQEEDQEEYINKKKHDKKKKHRKSKKNEDVISISDSEETNNSEETNDSETDYEKSSKKKSKKNK</sequence>
<dbReference type="KEGG" id="dpp:DICPUDRAFT_82898"/>
<feature type="compositionally biased region" description="Basic residues" evidence="1">
    <location>
        <begin position="595"/>
        <end position="608"/>
    </location>
</feature>
<feature type="compositionally biased region" description="Low complexity" evidence="1">
    <location>
        <begin position="292"/>
        <end position="312"/>
    </location>
</feature>
<keyword evidence="3" id="KW-1185">Reference proteome</keyword>
<feature type="region of interest" description="Disordered" evidence="1">
    <location>
        <begin position="245"/>
        <end position="385"/>
    </location>
</feature>
<evidence type="ECO:0008006" key="4">
    <source>
        <dbReference type="Google" id="ProtNLM"/>
    </source>
</evidence>
<feature type="compositionally biased region" description="Basic residues" evidence="1">
    <location>
        <begin position="468"/>
        <end position="477"/>
    </location>
</feature>
<feature type="compositionally biased region" description="Acidic residues" evidence="1">
    <location>
        <begin position="347"/>
        <end position="370"/>
    </location>
</feature>
<evidence type="ECO:0000256" key="1">
    <source>
        <dbReference type="SAM" id="MobiDB-lite"/>
    </source>
</evidence>
<name>F0ZXY7_DICPU</name>
<organism evidence="2 3">
    <name type="scientific">Dictyostelium purpureum</name>
    <name type="common">Slime mold</name>
    <dbReference type="NCBI Taxonomy" id="5786"/>
    <lineage>
        <taxon>Eukaryota</taxon>
        <taxon>Amoebozoa</taxon>
        <taxon>Evosea</taxon>
        <taxon>Eumycetozoa</taxon>
        <taxon>Dictyostelia</taxon>
        <taxon>Dictyosteliales</taxon>
        <taxon>Dictyosteliaceae</taxon>
        <taxon>Dictyostelium</taxon>
    </lineage>
</organism>
<protein>
    <recommendedName>
        <fullName evidence="4">Myb-like domain-containing protein</fullName>
    </recommendedName>
</protein>
<reference evidence="3" key="1">
    <citation type="journal article" date="2011" name="Genome Biol.">
        <title>Comparative genomics of the social amoebae Dictyostelium discoideum and Dictyostelium purpureum.</title>
        <authorList>
            <consortium name="US DOE Joint Genome Institute (JGI-PGF)"/>
            <person name="Sucgang R."/>
            <person name="Kuo A."/>
            <person name="Tian X."/>
            <person name="Salerno W."/>
            <person name="Parikh A."/>
            <person name="Feasley C.L."/>
            <person name="Dalin E."/>
            <person name="Tu H."/>
            <person name="Huang E."/>
            <person name="Barry K."/>
            <person name="Lindquist E."/>
            <person name="Shapiro H."/>
            <person name="Bruce D."/>
            <person name="Schmutz J."/>
            <person name="Salamov A."/>
            <person name="Fey P."/>
            <person name="Gaudet P."/>
            <person name="Anjard C."/>
            <person name="Babu M.M."/>
            <person name="Basu S."/>
            <person name="Bushmanova Y."/>
            <person name="van der Wel H."/>
            <person name="Katoh-Kurasawa M."/>
            <person name="Dinh C."/>
            <person name="Coutinho P.M."/>
            <person name="Saito T."/>
            <person name="Elias M."/>
            <person name="Schaap P."/>
            <person name="Kay R.R."/>
            <person name="Henrissat B."/>
            <person name="Eichinger L."/>
            <person name="Rivero F."/>
            <person name="Putnam N.H."/>
            <person name="West C.M."/>
            <person name="Loomis W.F."/>
            <person name="Chisholm R.L."/>
            <person name="Shaulsky G."/>
            <person name="Strassmann J.E."/>
            <person name="Queller D.C."/>
            <person name="Kuspa A."/>
            <person name="Grigoriev I.V."/>
        </authorList>
    </citation>
    <scope>NUCLEOTIDE SEQUENCE [LARGE SCALE GENOMIC DNA]</scope>
    <source>
        <strain evidence="3">QSDP1</strain>
    </source>
</reference>
<feature type="compositionally biased region" description="Basic and acidic residues" evidence="1">
    <location>
        <begin position="449"/>
        <end position="467"/>
    </location>
</feature>
<dbReference type="RefSeq" id="XP_003292279.1">
    <property type="nucleotide sequence ID" value="XM_003292231.1"/>
</dbReference>
<dbReference type="Proteomes" id="UP000001064">
    <property type="component" value="Unassembled WGS sequence"/>
</dbReference>
<dbReference type="VEuPathDB" id="AmoebaDB:DICPUDRAFT_82898"/>
<feature type="compositionally biased region" description="Basic and acidic residues" evidence="1">
    <location>
        <begin position="371"/>
        <end position="385"/>
    </location>
</feature>
<evidence type="ECO:0000313" key="3">
    <source>
        <dbReference type="Proteomes" id="UP000001064"/>
    </source>
</evidence>
<evidence type="ECO:0000313" key="2">
    <source>
        <dbReference type="EMBL" id="EGC31190.1"/>
    </source>
</evidence>
<feature type="compositionally biased region" description="Acidic residues" evidence="1">
    <location>
        <begin position="576"/>
        <end position="591"/>
    </location>
</feature>
<dbReference type="STRING" id="5786.F0ZXY7"/>
<dbReference type="AlphaFoldDB" id="F0ZXY7"/>
<feature type="region of interest" description="Disordered" evidence="1">
    <location>
        <begin position="447"/>
        <end position="647"/>
    </location>
</feature>
<dbReference type="GeneID" id="10506031"/>
<accession>F0ZXY7</accession>
<dbReference type="EMBL" id="GL871270">
    <property type="protein sequence ID" value="EGC31190.1"/>
    <property type="molecule type" value="Genomic_DNA"/>
</dbReference>
<feature type="compositionally biased region" description="Acidic residues" evidence="1">
    <location>
        <begin position="320"/>
        <end position="330"/>
    </location>
</feature>